<name>A0A803LXS4_CHEQI</name>
<dbReference type="Pfam" id="PF14244">
    <property type="entry name" value="Retrotran_gag_3"/>
    <property type="match status" value="1"/>
</dbReference>
<dbReference type="Gramene" id="AUR62020275-RA">
    <property type="protein sequence ID" value="AUR62020275-RA:cds"/>
    <property type="gene ID" value="AUR62020275"/>
</dbReference>
<sequence length="205" mass="22977">MEDGKINPSSPYYLGAGDHPGNTITHVILKGDNYLAWSRAITLSLKSCRKFVFINGTITKPTEKKKLLDWKLLTMEVHREEEVFRQFLIGVDDTLYAAVRTKEESRGIARGKAEIDQTKDSAHAFAVSNVRSKGVMDCHDKSKLSCSHCKKTGHNVEDCFLLHGYPDWWHGVGRGLLALLPHPLLPRLLLPGKAPVRANAMRMCL</sequence>
<accession>A0A803LXS4</accession>
<protein>
    <recommendedName>
        <fullName evidence="1">Retrotransposon Copia-like N-terminal domain-containing protein</fullName>
    </recommendedName>
</protein>
<dbReference type="AlphaFoldDB" id="A0A803LXS4"/>
<reference evidence="2" key="1">
    <citation type="journal article" date="2017" name="Nature">
        <title>The genome of Chenopodium quinoa.</title>
        <authorList>
            <person name="Jarvis D.E."/>
            <person name="Ho Y.S."/>
            <person name="Lightfoot D.J."/>
            <person name="Schmoeckel S.M."/>
            <person name="Li B."/>
            <person name="Borm T.J.A."/>
            <person name="Ohyanagi H."/>
            <person name="Mineta K."/>
            <person name="Michell C.T."/>
            <person name="Saber N."/>
            <person name="Kharbatia N.M."/>
            <person name="Rupper R.R."/>
            <person name="Sharp A.R."/>
            <person name="Dally N."/>
            <person name="Boughton B.A."/>
            <person name="Woo Y.H."/>
            <person name="Gao G."/>
            <person name="Schijlen E.G.W.M."/>
            <person name="Guo X."/>
            <person name="Momin A.A."/>
            <person name="Negrao S."/>
            <person name="Al-Babili S."/>
            <person name="Gehring C."/>
            <person name="Roessner U."/>
            <person name="Jung C."/>
            <person name="Murphy K."/>
            <person name="Arold S.T."/>
            <person name="Gojobori T."/>
            <person name="van der Linden C.G."/>
            <person name="van Loo E.N."/>
            <person name="Jellen E.N."/>
            <person name="Maughan P.J."/>
            <person name="Tester M."/>
        </authorList>
    </citation>
    <scope>NUCLEOTIDE SEQUENCE [LARGE SCALE GENOMIC DNA]</scope>
    <source>
        <strain evidence="2">cv. PI 614886</strain>
    </source>
</reference>
<dbReference type="InterPro" id="IPR029472">
    <property type="entry name" value="Copia-like_N"/>
</dbReference>
<feature type="domain" description="Retrotransposon Copia-like N-terminal" evidence="1">
    <location>
        <begin position="18"/>
        <end position="62"/>
    </location>
</feature>
<keyword evidence="3" id="KW-1185">Reference proteome</keyword>
<proteinExistence type="predicted"/>
<dbReference type="PANTHER" id="PTHR37610:SF101">
    <property type="entry name" value="(RAPE) HYPOTHETICAL PROTEIN"/>
    <property type="match status" value="1"/>
</dbReference>
<dbReference type="PANTHER" id="PTHR37610">
    <property type="entry name" value="CCHC-TYPE DOMAIN-CONTAINING PROTEIN"/>
    <property type="match status" value="1"/>
</dbReference>
<evidence type="ECO:0000259" key="1">
    <source>
        <dbReference type="Pfam" id="PF14244"/>
    </source>
</evidence>
<organism evidence="2 3">
    <name type="scientific">Chenopodium quinoa</name>
    <name type="common">Quinoa</name>
    <dbReference type="NCBI Taxonomy" id="63459"/>
    <lineage>
        <taxon>Eukaryota</taxon>
        <taxon>Viridiplantae</taxon>
        <taxon>Streptophyta</taxon>
        <taxon>Embryophyta</taxon>
        <taxon>Tracheophyta</taxon>
        <taxon>Spermatophyta</taxon>
        <taxon>Magnoliopsida</taxon>
        <taxon>eudicotyledons</taxon>
        <taxon>Gunneridae</taxon>
        <taxon>Pentapetalae</taxon>
        <taxon>Caryophyllales</taxon>
        <taxon>Chenopodiaceae</taxon>
        <taxon>Chenopodioideae</taxon>
        <taxon>Atripliceae</taxon>
        <taxon>Chenopodium</taxon>
    </lineage>
</organism>
<dbReference type="EnsemblPlants" id="AUR62020275-RA">
    <property type="protein sequence ID" value="AUR62020275-RA:cds"/>
    <property type="gene ID" value="AUR62020275"/>
</dbReference>
<evidence type="ECO:0000313" key="2">
    <source>
        <dbReference type="EnsemblPlants" id="AUR62020275-RA:cds"/>
    </source>
</evidence>
<evidence type="ECO:0000313" key="3">
    <source>
        <dbReference type="Proteomes" id="UP000596660"/>
    </source>
</evidence>
<reference evidence="2" key="2">
    <citation type="submission" date="2021-03" db="UniProtKB">
        <authorList>
            <consortium name="EnsemblPlants"/>
        </authorList>
    </citation>
    <scope>IDENTIFICATION</scope>
</reference>
<dbReference type="Proteomes" id="UP000596660">
    <property type="component" value="Unplaced"/>
</dbReference>